<dbReference type="SUPFAM" id="SSF143437">
    <property type="entry name" value="THUMP domain-like"/>
    <property type="match status" value="1"/>
</dbReference>
<comment type="catalytic activity">
    <reaction evidence="9 18">
        <text>[ThiI sulfur-carrier protein]-S-sulfanyl-L-cysteine + a uridine in tRNA + 2 reduced [2Fe-2S]-[ferredoxin] + ATP + H(+) = [ThiI sulfur-carrier protein]-L-cysteine + a 4-thiouridine in tRNA + 2 oxidized [2Fe-2S]-[ferredoxin] + AMP + diphosphate</text>
        <dbReference type="Rhea" id="RHEA:24176"/>
        <dbReference type="Rhea" id="RHEA-COMP:10000"/>
        <dbReference type="Rhea" id="RHEA-COMP:10001"/>
        <dbReference type="Rhea" id="RHEA-COMP:13337"/>
        <dbReference type="Rhea" id="RHEA-COMP:13338"/>
        <dbReference type="Rhea" id="RHEA-COMP:13339"/>
        <dbReference type="Rhea" id="RHEA-COMP:13340"/>
        <dbReference type="ChEBI" id="CHEBI:15378"/>
        <dbReference type="ChEBI" id="CHEBI:29950"/>
        <dbReference type="ChEBI" id="CHEBI:30616"/>
        <dbReference type="ChEBI" id="CHEBI:33019"/>
        <dbReference type="ChEBI" id="CHEBI:33737"/>
        <dbReference type="ChEBI" id="CHEBI:33738"/>
        <dbReference type="ChEBI" id="CHEBI:61963"/>
        <dbReference type="ChEBI" id="CHEBI:65315"/>
        <dbReference type="ChEBI" id="CHEBI:136798"/>
        <dbReference type="ChEBI" id="CHEBI:456215"/>
        <dbReference type="EC" id="2.8.1.4"/>
    </reaction>
</comment>
<evidence type="ECO:0000256" key="2">
    <source>
        <dbReference type="ARBA" id="ARBA00022490"/>
    </source>
</evidence>
<dbReference type="Gene3D" id="3.40.50.620">
    <property type="entry name" value="HUPs"/>
    <property type="match status" value="1"/>
</dbReference>
<dbReference type="GO" id="GO:0002937">
    <property type="term" value="P:tRNA 4-thiouridine biosynthesis"/>
    <property type="evidence" value="ECO:0007669"/>
    <property type="project" value="TreeGrafter"/>
</dbReference>
<protein>
    <recommendedName>
        <fullName evidence="14 18">Probable tRNA sulfurtransferase</fullName>
        <ecNumber evidence="13 18">2.8.1.4</ecNumber>
    </recommendedName>
    <alternativeName>
        <fullName evidence="15 18">Sulfur carrier protein ThiS sulfurtransferase</fullName>
    </alternativeName>
    <alternativeName>
        <fullName evidence="16 18">Thiamine biosynthesis protein ThiI</fullName>
    </alternativeName>
    <alternativeName>
        <fullName evidence="17 18">tRNA 4-thiouridine synthase</fullName>
    </alternativeName>
</protein>
<dbReference type="InterPro" id="IPR014729">
    <property type="entry name" value="Rossmann-like_a/b/a_fold"/>
</dbReference>
<dbReference type="Pfam" id="PF22025">
    <property type="entry name" value="ThiI_fer"/>
    <property type="match status" value="1"/>
</dbReference>
<dbReference type="GO" id="GO:0140741">
    <property type="term" value="F:tRNA-uracil-4 sulfurtransferase activity"/>
    <property type="evidence" value="ECO:0007669"/>
    <property type="project" value="UniProtKB-EC"/>
</dbReference>
<evidence type="ECO:0000313" key="20">
    <source>
        <dbReference type="EMBL" id="QQA00117.1"/>
    </source>
</evidence>
<evidence type="ECO:0000256" key="4">
    <source>
        <dbReference type="ARBA" id="ARBA00022679"/>
    </source>
</evidence>
<dbReference type="SMART" id="SM00981">
    <property type="entry name" value="THUMP"/>
    <property type="match status" value="1"/>
</dbReference>
<dbReference type="InterPro" id="IPR050102">
    <property type="entry name" value="tRNA_sulfurtransferase_ThiI"/>
</dbReference>
<proteinExistence type="inferred from homology"/>
<dbReference type="PANTHER" id="PTHR43209">
    <property type="entry name" value="TRNA SULFURTRANSFERASE"/>
    <property type="match status" value="1"/>
</dbReference>
<comment type="function">
    <text evidence="11 18">Catalyzes the ATP-dependent transfer of a sulfur to tRNA to produce 4-thiouridine in position 8 of tRNAs, which functions as a near-UV photosensor. Also catalyzes the transfer of sulfur to the sulfur carrier protein ThiS, forming ThiS-thiocarboxylate. This is a step in the synthesis of thiazole, in the thiamine biosynthesis pathway. The sulfur is donated as persulfide by IscS.</text>
</comment>
<evidence type="ECO:0000256" key="13">
    <source>
        <dbReference type="ARBA" id="ARBA00066827"/>
    </source>
</evidence>
<reference evidence="20 21" key="1">
    <citation type="submission" date="2020-11" db="EMBL/GenBank/DDBJ databases">
        <title>Treponema Peruensis nv. sp., first commensal Treponema isolated from human feces.</title>
        <authorList>
            <person name="Belkhou C."/>
            <person name="Raes J."/>
        </authorList>
    </citation>
    <scope>NUCLEOTIDE SEQUENCE [LARGE SCALE GENOMIC DNA]</scope>
    <source>
        <strain evidence="20 21">RCC2812</strain>
    </source>
</reference>
<feature type="binding site" evidence="18">
    <location>
        <begin position="214"/>
        <end position="215"/>
    </location>
    <ligand>
        <name>ATP</name>
        <dbReference type="ChEBI" id="CHEBI:30616"/>
    </ligand>
</feature>
<dbReference type="GO" id="GO:0000049">
    <property type="term" value="F:tRNA binding"/>
    <property type="evidence" value="ECO:0007669"/>
    <property type="project" value="UniProtKB-UniRule"/>
</dbReference>
<dbReference type="CDD" id="cd01712">
    <property type="entry name" value="PPase_ThiI"/>
    <property type="match status" value="1"/>
</dbReference>
<dbReference type="AlphaFoldDB" id="A0A7T3V419"/>
<keyword evidence="4 18" id="KW-0808">Transferase</keyword>
<dbReference type="GO" id="GO:0009229">
    <property type="term" value="P:thiamine diphosphate biosynthetic process"/>
    <property type="evidence" value="ECO:0007669"/>
    <property type="project" value="UniProtKB-UniRule"/>
</dbReference>
<dbReference type="NCBIfam" id="TIGR00342">
    <property type="entry name" value="tRNA uracil 4-sulfurtransferase ThiI"/>
    <property type="match status" value="1"/>
</dbReference>
<evidence type="ECO:0000256" key="16">
    <source>
        <dbReference type="ARBA" id="ARBA00077849"/>
    </source>
</evidence>
<feature type="binding site" evidence="18">
    <location>
        <position position="293"/>
    </location>
    <ligand>
        <name>ATP</name>
        <dbReference type="ChEBI" id="CHEBI:30616"/>
    </ligand>
</feature>
<evidence type="ECO:0000256" key="6">
    <source>
        <dbReference type="ARBA" id="ARBA00022840"/>
    </source>
</evidence>
<dbReference type="RefSeq" id="WP_198441968.1">
    <property type="nucleotide sequence ID" value="NZ_CBCSHE010000001.1"/>
</dbReference>
<dbReference type="GO" id="GO:0052837">
    <property type="term" value="P:thiazole biosynthetic process"/>
    <property type="evidence" value="ECO:0007669"/>
    <property type="project" value="TreeGrafter"/>
</dbReference>
<dbReference type="GO" id="GO:0005829">
    <property type="term" value="C:cytosol"/>
    <property type="evidence" value="ECO:0007669"/>
    <property type="project" value="TreeGrafter"/>
</dbReference>
<dbReference type="Proteomes" id="UP000595224">
    <property type="component" value="Chromosome"/>
</dbReference>
<evidence type="ECO:0000256" key="11">
    <source>
        <dbReference type="ARBA" id="ARBA00058382"/>
    </source>
</evidence>
<dbReference type="HAMAP" id="MF_00021">
    <property type="entry name" value="ThiI"/>
    <property type="match status" value="1"/>
</dbReference>
<accession>A0A7T3V419</accession>
<evidence type="ECO:0000256" key="15">
    <source>
        <dbReference type="ARBA" id="ARBA00075337"/>
    </source>
</evidence>
<dbReference type="GO" id="GO:0009228">
    <property type="term" value="P:thiamine biosynthetic process"/>
    <property type="evidence" value="ECO:0007669"/>
    <property type="project" value="UniProtKB-KW"/>
</dbReference>
<dbReference type="InterPro" id="IPR004114">
    <property type="entry name" value="THUMP_dom"/>
</dbReference>
<keyword evidence="6 18" id="KW-0067">ATP-binding</keyword>
<dbReference type="InterPro" id="IPR049962">
    <property type="entry name" value="THUMP_ThiI"/>
</dbReference>
<dbReference type="CDD" id="cd11716">
    <property type="entry name" value="THUMP_ThiI"/>
    <property type="match status" value="1"/>
</dbReference>
<comment type="pathway">
    <text evidence="18">Cofactor biosynthesis; thiamine diphosphate biosynthesis.</text>
</comment>
<keyword evidence="7 18" id="KW-0694">RNA-binding</keyword>
<sequence>MKHDIDFNYYTETYLGKVGELTLKGGNMRVFEKQLVLNLRLALESVEARVWTQAGRLYVSCTKDSVPAAEYALDRLIGITGWAKVRVVEKTMEAIRAAVAEEGKAAVASGAKTFKIDARREDKSFALNSYEICSGAAGVLFDDGTMSVDVHNPDVVINVEVRDKCYVYCAQRKTCRGLPVGVSGKGLLLLSGGIDSPVAGYRMMRRGMKVECIYFHSYPYTSEEAQKKVEDLARIIGQYGVDTHLNIIPFTDVQMQIKAKSPEAYTTLMLRLCMMKCANLLAERVHADCLITGESLGQVASQTIQNLTVTESFAEYPLLRPLVGLDKEEITATAEEIGTFDISILPYEDCCVLFTPKHPILRATVEEAKAIYDSMQIDELVQKAFEDRKIMRFSLRDEIGSKWATKKFVPQTGDCILKE</sequence>
<dbReference type="UniPathway" id="UPA00060"/>
<comment type="catalytic activity">
    <reaction evidence="10 18">
        <text>[ThiS sulfur-carrier protein]-C-terminal Gly-Gly-AMP + S-sulfanyl-L-cysteinyl-[cysteine desulfurase] + AH2 = [ThiS sulfur-carrier protein]-C-terminal-Gly-aminoethanethioate + L-cysteinyl-[cysteine desulfurase] + A + AMP + 2 H(+)</text>
        <dbReference type="Rhea" id="RHEA:43340"/>
        <dbReference type="Rhea" id="RHEA-COMP:12157"/>
        <dbReference type="Rhea" id="RHEA-COMP:12158"/>
        <dbReference type="Rhea" id="RHEA-COMP:12910"/>
        <dbReference type="Rhea" id="RHEA-COMP:19908"/>
        <dbReference type="ChEBI" id="CHEBI:13193"/>
        <dbReference type="ChEBI" id="CHEBI:15378"/>
        <dbReference type="ChEBI" id="CHEBI:17499"/>
        <dbReference type="ChEBI" id="CHEBI:29950"/>
        <dbReference type="ChEBI" id="CHEBI:61963"/>
        <dbReference type="ChEBI" id="CHEBI:90618"/>
        <dbReference type="ChEBI" id="CHEBI:232372"/>
        <dbReference type="ChEBI" id="CHEBI:456215"/>
    </reaction>
</comment>
<evidence type="ECO:0000256" key="17">
    <source>
        <dbReference type="ARBA" id="ARBA00080570"/>
    </source>
</evidence>
<keyword evidence="8 18" id="KW-0784">Thiamine biosynthesis</keyword>
<comment type="similarity">
    <text evidence="12 18">Belongs to the ThiI family.</text>
</comment>
<comment type="subcellular location">
    <subcellularLocation>
        <location evidence="1 18">Cytoplasm</location>
    </subcellularLocation>
</comment>
<feature type="binding site" evidence="18">
    <location>
        <position position="302"/>
    </location>
    <ligand>
        <name>ATP</name>
        <dbReference type="ChEBI" id="CHEBI:30616"/>
    </ligand>
</feature>
<feature type="binding site" evidence="18">
    <location>
        <position position="271"/>
    </location>
    <ligand>
        <name>ATP</name>
        <dbReference type="ChEBI" id="CHEBI:30616"/>
    </ligand>
</feature>
<evidence type="ECO:0000256" key="14">
    <source>
        <dbReference type="ARBA" id="ARBA00071867"/>
    </source>
</evidence>
<evidence type="ECO:0000256" key="18">
    <source>
        <dbReference type="HAMAP-Rule" id="MF_00021"/>
    </source>
</evidence>
<keyword evidence="2 18" id="KW-0963">Cytoplasm</keyword>
<keyword evidence="3 18" id="KW-0820">tRNA-binding</keyword>
<dbReference type="InterPro" id="IPR049961">
    <property type="entry name" value="ThiI_N"/>
</dbReference>
<dbReference type="InterPro" id="IPR020536">
    <property type="entry name" value="ThiI_AANH"/>
</dbReference>
<dbReference type="InterPro" id="IPR003720">
    <property type="entry name" value="tRNA_STrfase"/>
</dbReference>
<dbReference type="FunFam" id="3.40.50.620:FF:000053">
    <property type="entry name" value="Probable tRNA sulfurtransferase"/>
    <property type="match status" value="1"/>
</dbReference>
<evidence type="ECO:0000256" key="5">
    <source>
        <dbReference type="ARBA" id="ARBA00022741"/>
    </source>
</evidence>
<evidence type="ECO:0000256" key="8">
    <source>
        <dbReference type="ARBA" id="ARBA00022977"/>
    </source>
</evidence>
<evidence type="ECO:0000256" key="10">
    <source>
        <dbReference type="ARBA" id="ARBA00052330"/>
    </source>
</evidence>
<keyword evidence="21" id="KW-1185">Reference proteome</keyword>
<dbReference type="Pfam" id="PF02926">
    <property type="entry name" value="THUMP"/>
    <property type="match status" value="1"/>
</dbReference>
<dbReference type="GO" id="GO:0004810">
    <property type="term" value="F:CCA tRNA nucleotidyltransferase activity"/>
    <property type="evidence" value="ECO:0007669"/>
    <property type="project" value="InterPro"/>
</dbReference>
<dbReference type="SUPFAM" id="SSF52402">
    <property type="entry name" value="Adenine nucleotide alpha hydrolases-like"/>
    <property type="match status" value="1"/>
</dbReference>
<evidence type="ECO:0000313" key="21">
    <source>
        <dbReference type="Proteomes" id="UP000595224"/>
    </source>
</evidence>
<keyword evidence="5 18" id="KW-0547">Nucleotide-binding</keyword>
<evidence type="ECO:0000256" key="9">
    <source>
        <dbReference type="ARBA" id="ARBA00050570"/>
    </source>
</evidence>
<evidence type="ECO:0000256" key="1">
    <source>
        <dbReference type="ARBA" id="ARBA00004496"/>
    </source>
</evidence>
<dbReference type="PANTHER" id="PTHR43209:SF1">
    <property type="entry name" value="TRNA SULFURTRANSFERASE"/>
    <property type="match status" value="1"/>
</dbReference>
<dbReference type="InterPro" id="IPR054173">
    <property type="entry name" value="ThiI_fer"/>
</dbReference>
<feature type="domain" description="THUMP" evidence="19">
    <location>
        <begin position="67"/>
        <end position="171"/>
    </location>
</feature>
<dbReference type="GO" id="GO:0005524">
    <property type="term" value="F:ATP binding"/>
    <property type="evidence" value="ECO:0007669"/>
    <property type="project" value="UniProtKB-UniRule"/>
</dbReference>
<dbReference type="EC" id="2.8.1.4" evidence="13 18"/>
<dbReference type="EMBL" id="CP064936">
    <property type="protein sequence ID" value="QQA00117.1"/>
    <property type="molecule type" value="Genomic_DNA"/>
</dbReference>
<evidence type="ECO:0000256" key="7">
    <source>
        <dbReference type="ARBA" id="ARBA00022884"/>
    </source>
</evidence>
<evidence type="ECO:0000259" key="19">
    <source>
        <dbReference type="PROSITE" id="PS51165"/>
    </source>
</evidence>
<evidence type="ECO:0000256" key="12">
    <source>
        <dbReference type="ARBA" id="ARBA00061472"/>
    </source>
</evidence>
<dbReference type="Pfam" id="PF02568">
    <property type="entry name" value="ThiI"/>
    <property type="match status" value="1"/>
</dbReference>
<dbReference type="PROSITE" id="PS51165">
    <property type="entry name" value="THUMP"/>
    <property type="match status" value="1"/>
</dbReference>
<gene>
    <name evidence="18 20" type="primary">thiI</name>
    <name evidence="20" type="ORF">IWA51_07460</name>
</gene>
<organism evidence="20 21">
    <name type="scientific">Treponema peruense</name>
    <dbReference type="NCBI Taxonomy" id="2787628"/>
    <lineage>
        <taxon>Bacteria</taxon>
        <taxon>Pseudomonadati</taxon>
        <taxon>Spirochaetota</taxon>
        <taxon>Spirochaetia</taxon>
        <taxon>Spirochaetales</taxon>
        <taxon>Treponemataceae</taxon>
        <taxon>Treponema</taxon>
    </lineage>
</organism>
<dbReference type="Gene3D" id="3.30.2130.30">
    <property type="match status" value="1"/>
</dbReference>
<evidence type="ECO:0000256" key="3">
    <source>
        <dbReference type="ARBA" id="ARBA00022555"/>
    </source>
</evidence>
<name>A0A7T3V419_9SPIR</name>
<feature type="binding site" evidence="18">
    <location>
        <begin position="189"/>
        <end position="190"/>
    </location>
    <ligand>
        <name>ATP</name>
        <dbReference type="ChEBI" id="CHEBI:30616"/>
    </ligand>
</feature>
<dbReference type="KEGG" id="tper:IWA51_07460"/>